<dbReference type="PANTHER" id="PTHR21192">
    <property type="entry name" value="NUCLEAR PROTEIN E3-3"/>
    <property type="match status" value="1"/>
</dbReference>
<dbReference type="SUPFAM" id="SSF64076">
    <property type="entry name" value="MTH938-like"/>
    <property type="match status" value="1"/>
</dbReference>
<comment type="caution">
    <text evidence="2">The sequence shown here is derived from an EMBL/GenBank/DDBJ whole genome shotgun (WGS) entry which is preliminary data.</text>
</comment>
<dbReference type="EMBL" id="JARBDR010000337">
    <property type="protein sequence ID" value="KAJ8314462.1"/>
    <property type="molecule type" value="Genomic_DNA"/>
</dbReference>
<sequence>MVFNVFPTKLMQHNSYKIFINYETCCRKGQKPGKGDNSAGEKESAVRSRNTGDYAQTTLSMLDDEDGQYIFIDAVNTFGFRFQGGIRTIGSVALFPKSVLHWNAQAVSTFNYLNSERRAVAAGLIPPSYLAPRDNLRSATEDNILRKEEFFRGDLTDDMAHSSHGEFISYEGGGKLYKHRDESGDLQLLTKKEKEEAVKERQKKIEKLASDGKVLSQLNVEKYEQKMHFEEGEIIDYDHLKCDKEEETGEKIDSGKDRKKEEKILEESKKNDDAKRRNERKKSKSKKCYKRNLD</sequence>
<accession>A0ABQ9FDA0</accession>
<gene>
    <name evidence="2" type="ORF">KUTeg_006612</name>
</gene>
<protein>
    <submittedName>
        <fullName evidence="2">Uncharacterized protein</fullName>
    </submittedName>
</protein>
<feature type="region of interest" description="Disordered" evidence="1">
    <location>
        <begin position="30"/>
        <end position="50"/>
    </location>
</feature>
<evidence type="ECO:0000313" key="3">
    <source>
        <dbReference type="Proteomes" id="UP001217089"/>
    </source>
</evidence>
<feature type="region of interest" description="Disordered" evidence="1">
    <location>
        <begin position="246"/>
        <end position="294"/>
    </location>
</feature>
<dbReference type="Gene3D" id="3.40.1230.10">
    <property type="entry name" value="MTH938-like"/>
    <property type="match status" value="1"/>
</dbReference>
<name>A0ABQ9FDA0_TEGGR</name>
<dbReference type="InterPro" id="IPR007523">
    <property type="entry name" value="NDUFAF3/AAMDC"/>
</dbReference>
<reference evidence="2 3" key="1">
    <citation type="submission" date="2022-12" db="EMBL/GenBank/DDBJ databases">
        <title>Chromosome-level genome of Tegillarca granosa.</title>
        <authorList>
            <person name="Kim J."/>
        </authorList>
    </citation>
    <scope>NUCLEOTIDE SEQUENCE [LARGE SCALE GENOMIC DNA]</scope>
    <source>
        <strain evidence="2">Teg-2019</strain>
        <tissue evidence="2">Adductor muscle</tissue>
    </source>
</reference>
<feature type="compositionally biased region" description="Basic and acidic residues" evidence="1">
    <location>
        <begin position="246"/>
        <end position="276"/>
    </location>
</feature>
<organism evidence="2 3">
    <name type="scientific">Tegillarca granosa</name>
    <name type="common">Malaysian cockle</name>
    <name type="synonym">Anadara granosa</name>
    <dbReference type="NCBI Taxonomy" id="220873"/>
    <lineage>
        <taxon>Eukaryota</taxon>
        <taxon>Metazoa</taxon>
        <taxon>Spiralia</taxon>
        <taxon>Lophotrochozoa</taxon>
        <taxon>Mollusca</taxon>
        <taxon>Bivalvia</taxon>
        <taxon>Autobranchia</taxon>
        <taxon>Pteriomorphia</taxon>
        <taxon>Arcoida</taxon>
        <taxon>Arcoidea</taxon>
        <taxon>Arcidae</taxon>
        <taxon>Tegillarca</taxon>
    </lineage>
</organism>
<dbReference type="Proteomes" id="UP001217089">
    <property type="component" value="Unassembled WGS sequence"/>
</dbReference>
<dbReference type="InterPro" id="IPR036748">
    <property type="entry name" value="MTH938-like_sf"/>
</dbReference>
<evidence type="ECO:0000256" key="1">
    <source>
        <dbReference type="SAM" id="MobiDB-lite"/>
    </source>
</evidence>
<feature type="compositionally biased region" description="Basic residues" evidence="1">
    <location>
        <begin position="277"/>
        <end position="294"/>
    </location>
</feature>
<keyword evidence="3" id="KW-1185">Reference proteome</keyword>
<evidence type="ECO:0000313" key="2">
    <source>
        <dbReference type="EMBL" id="KAJ8314462.1"/>
    </source>
</evidence>
<proteinExistence type="predicted"/>
<dbReference type="PANTHER" id="PTHR21192:SF2">
    <property type="entry name" value="NADH DEHYDROGENASE [UBIQUINONE] 1 ALPHA SUBCOMPLEX ASSEMBLY FACTOR 3"/>
    <property type="match status" value="1"/>
</dbReference>